<dbReference type="InterPro" id="IPR040023">
    <property type="entry name" value="WBP4"/>
</dbReference>
<dbReference type="GeneID" id="20084706"/>
<sequence>MVDKHHCVQCNTWIQGDRISIRNHEASQRHKERVIANASRRATEKEKAERQEAEAQKELEEVERNARARFAMDMRGRSIAVASDRFDIPIGAGPVLPPPHAEDDDEVPPPPPPRHLKRTPPPPPPRLHNFLQHQQYQHPHYQQEQQYTYQQQQPYQATSHPVVGAYYSLPQAPPPPPTRPPSTVVVQPPPPPCSPPRHIQTPSHPPPQCYAPPPVPPPQLHPAGEPATTDKLEKSKGFYTVRGVVYLEGPAHEDKLKKTKQCELWLDDEENWVPVTITRIFTTTVHDTNEKFKHYHVQRRDIPTAPPIEDVRSDALRIPATMPVGMVVPAERDQTAEFLHQVQQIVSGSTPAAPVKPAAPDYGGWSTVSVRVVDDEAEQAAIEAEAAAFEAKKTQIQIERDNDFLMEESLHADNAMGAFNPWGGRYKGIALDGADPPREDSKDDMAVAPVAFQIKKGGRKPQGKRRVADDA</sequence>
<feature type="compositionally biased region" description="Pro residues" evidence="1">
    <location>
        <begin position="171"/>
        <end position="180"/>
    </location>
</feature>
<feature type="compositionally biased region" description="Basic residues" evidence="1">
    <location>
        <begin position="456"/>
        <end position="465"/>
    </location>
</feature>
<dbReference type="eggNOG" id="ENOG502S8BJ">
    <property type="taxonomic scope" value="Eukaryota"/>
</dbReference>
<feature type="compositionally biased region" description="Low complexity" evidence="1">
    <location>
        <begin position="132"/>
        <end position="156"/>
    </location>
</feature>
<protein>
    <recommendedName>
        <fullName evidence="3">Matrin-type domain-containing protein</fullName>
    </recommendedName>
</protein>
<dbReference type="AlphaFoldDB" id="A0A024U223"/>
<gene>
    <name evidence="2" type="ORF">H310_07656</name>
</gene>
<proteinExistence type="predicted"/>
<feature type="compositionally biased region" description="Pro residues" evidence="1">
    <location>
        <begin position="203"/>
        <end position="220"/>
    </location>
</feature>
<dbReference type="GO" id="GO:0071011">
    <property type="term" value="C:precatalytic spliceosome"/>
    <property type="evidence" value="ECO:0007669"/>
    <property type="project" value="TreeGrafter"/>
</dbReference>
<dbReference type="EMBL" id="KI913965">
    <property type="protein sequence ID" value="ETW00275.1"/>
    <property type="molecule type" value="Genomic_DNA"/>
</dbReference>
<evidence type="ECO:0008006" key="3">
    <source>
        <dbReference type="Google" id="ProtNLM"/>
    </source>
</evidence>
<evidence type="ECO:0000256" key="1">
    <source>
        <dbReference type="SAM" id="MobiDB-lite"/>
    </source>
</evidence>
<reference evidence="2" key="1">
    <citation type="submission" date="2013-12" db="EMBL/GenBank/DDBJ databases">
        <title>The Genome Sequence of Aphanomyces invadans NJM9701.</title>
        <authorList>
            <consortium name="The Broad Institute Genomics Platform"/>
            <person name="Russ C."/>
            <person name="Tyler B."/>
            <person name="van West P."/>
            <person name="Dieguez-Uribeondo J."/>
            <person name="Young S.K."/>
            <person name="Zeng Q."/>
            <person name="Gargeya S."/>
            <person name="Fitzgerald M."/>
            <person name="Abouelleil A."/>
            <person name="Alvarado L."/>
            <person name="Chapman S.B."/>
            <person name="Gainer-Dewar J."/>
            <person name="Goldberg J."/>
            <person name="Griggs A."/>
            <person name="Gujja S."/>
            <person name="Hansen M."/>
            <person name="Howarth C."/>
            <person name="Imamovic A."/>
            <person name="Ireland A."/>
            <person name="Larimer J."/>
            <person name="McCowan C."/>
            <person name="Murphy C."/>
            <person name="Pearson M."/>
            <person name="Poon T.W."/>
            <person name="Priest M."/>
            <person name="Roberts A."/>
            <person name="Saif S."/>
            <person name="Shea T."/>
            <person name="Sykes S."/>
            <person name="Wortman J."/>
            <person name="Nusbaum C."/>
            <person name="Birren B."/>
        </authorList>
    </citation>
    <scope>NUCLEOTIDE SEQUENCE [LARGE SCALE GENOMIC DNA]</scope>
    <source>
        <strain evidence="2">NJM9701</strain>
    </source>
</reference>
<feature type="region of interest" description="Disordered" evidence="1">
    <location>
        <begin position="24"/>
        <end position="60"/>
    </location>
</feature>
<dbReference type="GO" id="GO:0003723">
    <property type="term" value="F:RNA binding"/>
    <property type="evidence" value="ECO:0007669"/>
    <property type="project" value="TreeGrafter"/>
</dbReference>
<feature type="compositionally biased region" description="Pro residues" evidence="1">
    <location>
        <begin position="108"/>
        <end position="126"/>
    </location>
</feature>
<feature type="region of interest" description="Disordered" evidence="1">
    <location>
        <begin position="88"/>
        <end position="230"/>
    </location>
</feature>
<accession>A0A024U223</accession>
<organism evidence="2">
    <name type="scientific">Aphanomyces invadans</name>
    <dbReference type="NCBI Taxonomy" id="157072"/>
    <lineage>
        <taxon>Eukaryota</taxon>
        <taxon>Sar</taxon>
        <taxon>Stramenopiles</taxon>
        <taxon>Oomycota</taxon>
        <taxon>Saprolegniomycetes</taxon>
        <taxon>Saprolegniales</taxon>
        <taxon>Verrucalvaceae</taxon>
        <taxon>Aphanomyces</taxon>
    </lineage>
</organism>
<name>A0A024U223_9STRA</name>
<feature type="region of interest" description="Disordered" evidence="1">
    <location>
        <begin position="451"/>
        <end position="471"/>
    </location>
</feature>
<dbReference type="VEuPathDB" id="FungiDB:H310_07656"/>
<feature type="compositionally biased region" description="Basic and acidic residues" evidence="1">
    <location>
        <begin position="41"/>
        <end position="60"/>
    </location>
</feature>
<dbReference type="PANTHER" id="PTHR13173:SF10">
    <property type="entry name" value="WW DOMAIN-BINDING PROTEIN 4"/>
    <property type="match status" value="1"/>
</dbReference>
<dbReference type="GO" id="GO:0000398">
    <property type="term" value="P:mRNA splicing, via spliceosome"/>
    <property type="evidence" value="ECO:0007669"/>
    <property type="project" value="InterPro"/>
</dbReference>
<dbReference type="RefSeq" id="XP_008871300.1">
    <property type="nucleotide sequence ID" value="XM_008873078.1"/>
</dbReference>
<dbReference type="PANTHER" id="PTHR13173">
    <property type="entry name" value="WW DOMAIN BINDING PROTEIN 4"/>
    <property type="match status" value="1"/>
</dbReference>
<dbReference type="OrthoDB" id="191651at2759"/>
<evidence type="ECO:0000313" key="2">
    <source>
        <dbReference type="EMBL" id="ETW00275.1"/>
    </source>
</evidence>